<dbReference type="PANTHER" id="PTHR33659:SF6">
    <property type="entry name" value="ARABINOGALACTAN PEPTIDE"/>
    <property type="match status" value="1"/>
</dbReference>
<sequence length="69" mass="7145">MAQISSFKALASIFFLAVAMYFASVEAQELAPTPAPPALVKGAAAYSVAMSGPILCSSLLLSLLAFLKH</sequence>
<organism evidence="3 4">
    <name type="scientific">Manihot esculenta</name>
    <name type="common">Cassava</name>
    <name type="synonym">Jatropha manihot</name>
    <dbReference type="NCBI Taxonomy" id="3983"/>
    <lineage>
        <taxon>Eukaryota</taxon>
        <taxon>Viridiplantae</taxon>
        <taxon>Streptophyta</taxon>
        <taxon>Embryophyta</taxon>
        <taxon>Tracheophyta</taxon>
        <taxon>Spermatophyta</taxon>
        <taxon>Magnoliopsida</taxon>
        <taxon>eudicotyledons</taxon>
        <taxon>Gunneridae</taxon>
        <taxon>Pentapetalae</taxon>
        <taxon>rosids</taxon>
        <taxon>fabids</taxon>
        <taxon>Malpighiales</taxon>
        <taxon>Euphorbiaceae</taxon>
        <taxon>Crotonoideae</taxon>
        <taxon>Manihoteae</taxon>
        <taxon>Manihot</taxon>
    </lineage>
</organism>
<keyword evidence="1" id="KW-0812">Transmembrane</keyword>
<keyword evidence="1" id="KW-0472">Membrane</keyword>
<gene>
    <name evidence="3" type="ORF">MANES_07G004800v8</name>
</gene>
<dbReference type="OMA" id="AVAMYFA"/>
<comment type="caution">
    <text evidence="3">The sequence shown here is derived from an EMBL/GenBank/DDBJ whole genome shotgun (WGS) entry which is preliminary data.</text>
</comment>
<evidence type="ECO:0000256" key="1">
    <source>
        <dbReference type="SAM" id="Phobius"/>
    </source>
</evidence>
<dbReference type="Proteomes" id="UP000091857">
    <property type="component" value="Chromosome 7"/>
</dbReference>
<feature type="signal peptide" evidence="2">
    <location>
        <begin position="1"/>
        <end position="27"/>
    </location>
</feature>
<evidence type="ECO:0000313" key="3">
    <source>
        <dbReference type="EMBL" id="OAY44781.1"/>
    </source>
</evidence>
<feature type="transmembrane region" description="Helical" evidence="1">
    <location>
        <begin position="43"/>
        <end position="67"/>
    </location>
</feature>
<dbReference type="Gramene" id="Manes.07G004800.1.v8.1">
    <property type="protein sequence ID" value="Manes.07G004800.1.v8.1.CDS.1"/>
    <property type="gene ID" value="Manes.07G004800.v8.1"/>
</dbReference>
<keyword evidence="1" id="KW-1133">Transmembrane helix</keyword>
<feature type="chain" id="PRO_5012519385" evidence="2">
    <location>
        <begin position="28"/>
        <end position="69"/>
    </location>
</feature>
<evidence type="ECO:0000313" key="4">
    <source>
        <dbReference type="Proteomes" id="UP000091857"/>
    </source>
</evidence>
<evidence type="ECO:0000256" key="2">
    <source>
        <dbReference type="SAM" id="SignalP"/>
    </source>
</evidence>
<proteinExistence type="predicted"/>
<dbReference type="PANTHER" id="PTHR33659">
    <property type="entry name" value="PROTEIN, PUTATIVE-RELATED-RELATED"/>
    <property type="match status" value="1"/>
</dbReference>
<keyword evidence="2" id="KW-0732">Signal</keyword>
<dbReference type="EMBL" id="CM004393">
    <property type="protein sequence ID" value="OAY44781.1"/>
    <property type="molecule type" value="Genomic_DNA"/>
</dbReference>
<keyword evidence="4" id="KW-1185">Reference proteome</keyword>
<reference evidence="4" key="1">
    <citation type="journal article" date="2016" name="Nat. Biotechnol.">
        <title>Sequencing wild and cultivated cassava and related species reveals extensive interspecific hybridization and genetic diversity.</title>
        <authorList>
            <person name="Bredeson J.V."/>
            <person name="Lyons J.B."/>
            <person name="Prochnik S.E."/>
            <person name="Wu G.A."/>
            <person name="Ha C.M."/>
            <person name="Edsinger-Gonzales E."/>
            <person name="Grimwood J."/>
            <person name="Schmutz J."/>
            <person name="Rabbi I.Y."/>
            <person name="Egesi C."/>
            <person name="Nauluvula P."/>
            <person name="Lebot V."/>
            <person name="Ndunguru J."/>
            <person name="Mkamilo G."/>
            <person name="Bart R.S."/>
            <person name="Setter T.L."/>
            <person name="Gleadow R.M."/>
            <person name="Kulakow P."/>
            <person name="Ferguson M.E."/>
            <person name="Rounsley S."/>
            <person name="Rokhsar D.S."/>
        </authorList>
    </citation>
    <scope>NUCLEOTIDE SEQUENCE [LARGE SCALE GENOMIC DNA]</scope>
    <source>
        <strain evidence="4">cv. AM560-2</strain>
    </source>
</reference>
<protein>
    <submittedName>
        <fullName evidence="3">Uncharacterized protein</fullName>
    </submittedName>
</protein>
<accession>A0A2C9VIV0</accession>
<name>A0A2C9VIV0_MANES</name>
<dbReference type="AlphaFoldDB" id="A0A2C9VIV0"/>